<feature type="compositionally biased region" description="Basic and acidic residues" evidence="2">
    <location>
        <begin position="578"/>
        <end position="596"/>
    </location>
</feature>
<evidence type="ECO:0000256" key="2">
    <source>
        <dbReference type="SAM" id="MobiDB-lite"/>
    </source>
</evidence>
<protein>
    <submittedName>
        <fullName evidence="3">Uncharacterized protein</fullName>
    </submittedName>
</protein>
<feature type="coiled-coil region" evidence="1">
    <location>
        <begin position="182"/>
        <end position="230"/>
    </location>
</feature>
<name>A0A1Y2GIV2_9FUNG</name>
<feature type="region of interest" description="Disordered" evidence="2">
    <location>
        <begin position="560"/>
        <end position="598"/>
    </location>
</feature>
<dbReference type="Proteomes" id="UP000193648">
    <property type="component" value="Unassembled WGS sequence"/>
</dbReference>
<dbReference type="InParanoid" id="A0A1Y2GIV2"/>
<feature type="compositionally biased region" description="Basic and acidic residues" evidence="2">
    <location>
        <begin position="560"/>
        <end position="569"/>
    </location>
</feature>
<dbReference type="GeneID" id="33561389"/>
<feature type="compositionally biased region" description="Basic and acidic residues" evidence="2">
    <location>
        <begin position="693"/>
        <end position="705"/>
    </location>
</feature>
<organism evidence="3 4">
    <name type="scientific">Lobosporangium transversale</name>
    <dbReference type="NCBI Taxonomy" id="64571"/>
    <lineage>
        <taxon>Eukaryota</taxon>
        <taxon>Fungi</taxon>
        <taxon>Fungi incertae sedis</taxon>
        <taxon>Mucoromycota</taxon>
        <taxon>Mortierellomycotina</taxon>
        <taxon>Mortierellomycetes</taxon>
        <taxon>Mortierellales</taxon>
        <taxon>Mortierellaceae</taxon>
        <taxon>Lobosporangium</taxon>
    </lineage>
</organism>
<dbReference type="EMBL" id="MCFF01000036">
    <property type="protein sequence ID" value="ORZ08767.1"/>
    <property type="molecule type" value="Genomic_DNA"/>
</dbReference>
<evidence type="ECO:0000313" key="4">
    <source>
        <dbReference type="Proteomes" id="UP000193648"/>
    </source>
</evidence>
<gene>
    <name evidence="3" type="ORF">BCR41DRAFT_142574</name>
</gene>
<accession>A0A1Y2GIV2</accession>
<proteinExistence type="predicted"/>
<evidence type="ECO:0000256" key="1">
    <source>
        <dbReference type="SAM" id="Coils"/>
    </source>
</evidence>
<dbReference type="RefSeq" id="XP_021878550.1">
    <property type="nucleotide sequence ID" value="XM_022019544.1"/>
</dbReference>
<dbReference type="OrthoDB" id="2422919at2759"/>
<sequence length="866" mass="95117">MPASIIPIIPTVHISEIVTSERDPEMGMQVSDQQYMSIECIEYIYNDTIQQEQHLTQSVEATDHCSLLEGIFNNIAIEEEQDFDTHIGDLSLQEPSPALHDTNPELEVVSSLLQQCTHQQGQQGGQEQQQVQEVNYMQPLLPPNRGSSQLLSRPSRLAVPKAASYCTQQVDRDASRSQSHTLNRLEIENAFLLNQNNSLNKDIQHCRQTVQALKHILAQKEKTIECMNEEFRQVCLKTKFMESVLAEQQKFNFEMALNAFQPLESSTGSLHDFSNQEEKRLGVRRVLQDDDSNGSESVGDSESDDVEDENIEDDEFSDDDDARFLSVSNLRFQGMGLDHILQASQTISESFNTATDLTESNNAMIVNLEEISSTSPQQVLRRRPRFHLGYAAAEPTLSTTSLHTSPFMASKSIFFEDPERSSSSSSLSTRADSTIENDQAESNTITFATREKEKAIVLRDSGHFPTEVFSVETKSIFSNAAQQCIIDAEGGSTLPLKPQPFDECLNLPLRPISRLYLGSSPATSPLVILDQNYIEASASSATISTKPTLIASFESAIHPSHADVERGESKPSAPEEANESRSYHDESDGEMDENRSHSSISTIMAPAEDDSEQVNTPEVSKSLTDGALSLSTLLKEETGAVHKYEESQPSAQKEANEGTRPHVSSSRGTRSSPIMFRISSKIRGKGRLRKSKSRDMMTYKGKEKASISTSDMGAKFKASKNNMTLGTSKLAIAMATTTNSPQAAATSSITRSASMTDGSKSTTTLLSRIWGGFGKQTSGLFAGRLSTDRIKTETKSPPVETITTTGIVSEAGEELDFGRSSSPTLCGEVGSRGGVRVINKECRDPAPWLADSIEVTNNITCISYCD</sequence>
<feature type="compositionally biased region" description="Polar residues" evidence="2">
    <location>
        <begin position="662"/>
        <end position="672"/>
    </location>
</feature>
<feature type="region of interest" description="Disordered" evidence="2">
    <location>
        <begin position="640"/>
        <end position="705"/>
    </location>
</feature>
<comment type="caution">
    <text evidence="3">The sequence shown here is derived from an EMBL/GenBank/DDBJ whole genome shotgun (WGS) entry which is preliminary data.</text>
</comment>
<reference evidence="3 4" key="1">
    <citation type="submission" date="2016-07" db="EMBL/GenBank/DDBJ databases">
        <title>Pervasive Adenine N6-methylation of Active Genes in Fungi.</title>
        <authorList>
            <consortium name="DOE Joint Genome Institute"/>
            <person name="Mondo S.J."/>
            <person name="Dannebaum R.O."/>
            <person name="Kuo R.C."/>
            <person name="Labutti K."/>
            <person name="Haridas S."/>
            <person name="Kuo A."/>
            <person name="Salamov A."/>
            <person name="Ahrendt S.R."/>
            <person name="Lipzen A."/>
            <person name="Sullivan W."/>
            <person name="Andreopoulos W.B."/>
            <person name="Clum A."/>
            <person name="Lindquist E."/>
            <person name="Daum C."/>
            <person name="Ramamoorthy G.K."/>
            <person name="Gryganskyi A."/>
            <person name="Culley D."/>
            <person name="Magnuson J.K."/>
            <person name="James T.Y."/>
            <person name="O'Malley M.A."/>
            <person name="Stajich J.E."/>
            <person name="Spatafora J.W."/>
            <person name="Visel A."/>
            <person name="Grigoriev I.V."/>
        </authorList>
    </citation>
    <scope>NUCLEOTIDE SEQUENCE [LARGE SCALE GENOMIC DNA]</scope>
    <source>
        <strain evidence="3 4">NRRL 3116</strain>
    </source>
</reference>
<evidence type="ECO:0000313" key="3">
    <source>
        <dbReference type="EMBL" id="ORZ08767.1"/>
    </source>
</evidence>
<feature type="compositionally biased region" description="Basic residues" evidence="2">
    <location>
        <begin position="680"/>
        <end position="692"/>
    </location>
</feature>
<dbReference type="AlphaFoldDB" id="A0A1Y2GIV2"/>
<feature type="compositionally biased region" description="Polar residues" evidence="2">
    <location>
        <begin position="429"/>
        <end position="445"/>
    </location>
</feature>
<feature type="region of interest" description="Disordered" evidence="2">
    <location>
        <begin position="284"/>
        <end position="318"/>
    </location>
</feature>
<feature type="region of interest" description="Disordered" evidence="2">
    <location>
        <begin position="418"/>
        <end position="445"/>
    </location>
</feature>
<keyword evidence="4" id="KW-1185">Reference proteome</keyword>
<keyword evidence="1" id="KW-0175">Coiled coil</keyword>
<feature type="compositionally biased region" description="Acidic residues" evidence="2">
    <location>
        <begin position="289"/>
        <end position="318"/>
    </location>
</feature>